<dbReference type="InterPro" id="IPR036412">
    <property type="entry name" value="HAD-like_sf"/>
</dbReference>
<accession>A0ABU1A8K4</accession>
<reference evidence="1 2" key="1">
    <citation type="journal article" date="2023" name="Int. J. Syst. Evol. Microbiol.">
        <title>Lactiplantibacillus brownii sp. nov., a novel psychrotolerant species isolated from sauerkraut.</title>
        <authorList>
            <person name="Heng Y.C."/>
            <person name="Silvaraju S."/>
            <person name="Lee J.K.Y."/>
            <person name="Kittelmann S."/>
        </authorList>
    </citation>
    <scope>NUCLEOTIDE SEQUENCE [LARGE SCALE GENOMIC DNA]</scope>
    <source>
        <strain evidence="1 2">WILCCON 0030</strain>
    </source>
</reference>
<proteinExistence type="predicted"/>
<dbReference type="SUPFAM" id="SSF56784">
    <property type="entry name" value="HAD-like"/>
    <property type="match status" value="1"/>
</dbReference>
<sequence length="175" mass="19971">MINQFKPTWMIPAIYNITATQLREKGIKAVFADLDNTLIAWDNPDGTPELKKWMHGLQDAGIPLVVVSNNSEKRIAKALTALGLPFVSRALKPLPFGIQKARHNLGLRKNEVIMVGDQYITDMWAAHTAGVQSVLVKPLVKTDAWNTRINRFFERFIKVQLAHRYPEKHFQEELK</sequence>
<name>A0ABU1A8K4_9LACO</name>
<dbReference type="CDD" id="cd16416">
    <property type="entry name" value="HAD_BsYqeG-like"/>
    <property type="match status" value="1"/>
</dbReference>
<organism evidence="1 2">
    <name type="scientific">Lactiplantibacillus brownii</name>
    <dbReference type="NCBI Taxonomy" id="3069269"/>
    <lineage>
        <taxon>Bacteria</taxon>
        <taxon>Bacillati</taxon>
        <taxon>Bacillota</taxon>
        <taxon>Bacilli</taxon>
        <taxon>Lactobacillales</taxon>
        <taxon>Lactobacillaceae</taxon>
        <taxon>Lactiplantibacillus</taxon>
    </lineage>
</organism>
<dbReference type="Proteomes" id="UP001227831">
    <property type="component" value="Unassembled WGS sequence"/>
</dbReference>
<dbReference type="NCBIfam" id="TIGR01662">
    <property type="entry name" value="HAD-SF-IIIA"/>
    <property type="match status" value="1"/>
</dbReference>
<dbReference type="InterPro" id="IPR010021">
    <property type="entry name" value="PGPP1/Gep4"/>
</dbReference>
<dbReference type="InterPro" id="IPR006549">
    <property type="entry name" value="HAD-SF_hydro_IIIA"/>
</dbReference>
<keyword evidence="2" id="KW-1185">Reference proteome</keyword>
<evidence type="ECO:0000313" key="1">
    <source>
        <dbReference type="EMBL" id="MDQ7937198.1"/>
    </source>
</evidence>
<dbReference type="EMBL" id="JAVCWF010000001">
    <property type="protein sequence ID" value="MDQ7937198.1"/>
    <property type="molecule type" value="Genomic_DNA"/>
</dbReference>
<evidence type="ECO:0000313" key="2">
    <source>
        <dbReference type="Proteomes" id="UP001227831"/>
    </source>
</evidence>
<dbReference type="Gene3D" id="3.40.50.1000">
    <property type="entry name" value="HAD superfamily/HAD-like"/>
    <property type="match status" value="1"/>
</dbReference>
<gene>
    <name evidence="1" type="ORF">RA086_06105</name>
</gene>
<dbReference type="RefSeq" id="WP_308704422.1">
    <property type="nucleotide sequence ID" value="NZ_AP027463.1"/>
</dbReference>
<protein>
    <submittedName>
        <fullName evidence="1">YqeG family HAD IIIA-type phosphatase</fullName>
    </submittedName>
</protein>
<dbReference type="NCBIfam" id="TIGR01668">
    <property type="entry name" value="YqeG_hyp_ppase"/>
    <property type="match status" value="1"/>
</dbReference>
<dbReference type="Pfam" id="PF00702">
    <property type="entry name" value="Hydrolase"/>
    <property type="match status" value="1"/>
</dbReference>
<dbReference type="InterPro" id="IPR023214">
    <property type="entry name" value="HAD_sf"/>
</dbReference>
<comment type="caution">
    <text evidence="1">The sequence shown here is derived from an EMBL/GenBank/DDBJ whole genome shotgun (WGS) entry which is preliminary data.</text>
</comment>